<keyword evidence="3" id="KW-0167">Capsid protein</keyword>
<keyword evidence="1" id="KW-0732">Signal</keyword>
<dbReference type="RefSeq" id="WP_167364833.1">
    <property type="nucleotide sequence ID" value="NZ_FNEC01000029.1"/>
</dbReference>
<gene>
    <name evidence="3" type="ORF">SAMN05216189_102949</name>
    <name evidence="4" type="ORF">SAMN06295949_11150</name>
</gene>
<proteinExistence type="predicted"/>
<protein>
    <submittedName>
        <fullName evidence="3">Spore coat protein U (SCPU) domain-containing protein</fullName>
    </submittedName>
</protein>
<reference evidence="4 5" key="2">
    <citation type="submission" date="2017-06" db="EMBL/GenBank/DDBJ databases">
        <authorList>
            <person name="Varghese N."/>
            <person name="Submissions S."/>
        </authorList>
    </citation>
    <scope>NUCLEOTIDE SEQUENCE [LARGE SCALE GENOMIC DNA]</scope>
    <source>
        <strain evidence="4 5">RLD-1</strain>
    </source>
</reference>
<keyword evidence="3" id="KW-0946">Virion</keyword>
<evidence type="ECO:0000256" key="1">
    <source>
        <dbReference type="SAM" id="SignalP"/>
    </source>
</evidence>
<accession>A0A239IXP2</accession>
<feature type="chain" id="PRO_5030040783" evidence="1">
    <location>
        <begin position="25"/>
        <end position="177"/>
    </location>
</feature>
<dbReference type="EMBL" id="FNEC01000029">
    <property type="protein sequence ID" value="SDK12637.1"/>
    <property type="molecule type" value="Genomic_DNA"/>
</dbReference>
<dbReference type="InterPro" id="IPR007893">
    <property type="entry name" value="Spore_coat_U/FanG"/>
</dbReference>
<name>A0A239IXP2_9PSED</name>
<evidence type="ECO:0000259" key="2">
    <source>
        <dbReference type="Pfam" id="PF05229"/>
    </source>
</evidence>
<keyword evidence="5" id="KW-1185">Reference proteome</keyword>
<sequence>MKHDRLSHALAATLLILPLGQALAAISGQVEVSLEIASGCQVTQGNSASGVVNQFGHLDFGRAGPTWSNALSAQLIGAQGSSLEVTCDPGIGAFDVLVDGGLRGDRTLENESGEQIPYSLYVDAGYTQEYLPDQMYEFAIPSDGAPVEVPIHGAIAPNARALPSGTYRDTLTVTLEF</sequence>
<dbReference type="InterPro" id="IPR053167">
    <property type="entry name" value="Spore_coat_component"/>
</dbReference>
<organism evidence="3 6">
    <name type="scientific">Pseudomonas delhiensis</name>
    <dbReference type="NCBI Taxonomy" id="366289"/>
    <lineage>
        <taxon>Bacteria</taxon>
        <taxon>Pseudomonadati</taxon>
        <taxon>Pseudomonadota</taxon>
        <taxon>Gammaproteobacteria</taxon>
        <taxon>Pseudomonadales</taxon>
        <taxon>Pseudomonadaceae</taxon>
        <taxon>Pseudomonas</taxon>
    </lineage>
</organism>
<feature type="domain" description="Spore coat protein U/FanG" evidence="2">
    <location>
        <begin position="28"/>
        <end position="174"/>
    </location>
</feature>
<dbReference type="EMBL" id="FZPC01000011">
    <property type="protein sequence ID" value="SNS98329.1"/>
    <property type="molecule type" value="Genomic_DNA"/>
</dbReference>
<evidence type="ECO:0000313" key="5">
    <source>
        <dbReference type="Proteomes" id="UP000198309"/>
    </source>
</evidence>
<dbReference type="Pfam" id="PF05229">
    <property type="entry name" value="SCPU"/>
    <property type="match status" value="1"/>
</dbReference>
<evidence type="ECO:0000313" key="4">
    <source>
        <dbReference type="EMBL" id="SNS98329.1"/>
    </source>
</evidence>
<dbReference type="Proteomes" id="UP000199693">
    <property type="component" value="Unassembled WGS sequence"/>
</dbReference>
<evidence type="ECO:0000313" key="6">
    <source>
        <dbReference type="Proteomes" id="UP000199693"/>
    </source>
</evidence>
<dbReference type="PANTHER" id="PTHR37089">
    <property type="entry name" value="PROTEIN U-RELATED"/>
    <property type="match status" value="1"/>
</dbReference>
<reference evidence="3 6" key="1">
    <citation type="submission" date="2016-10" db="EMBL/GenBank/DDBJ databases">
        <authorList>
            <person name="de Groot N.N."/>
        </authorList>
    </citation>
    <scope>NUCLEOTIDE SEQUENCE [LARGE SCALE GENOMIC DNA]</scope>
    <source>
        <strain evidence="3 6">CCM 7361</strain>
    </source>
</reference>
<evidence type="ECO:0000313" key="3">
    <source>
        <dbReference type="EMBL" id="SDK12637.1"/>
    </source>
</evidence>
<dbReference type="PANTHER" id="PTHR37089:SF3">
    <property type="entry name" value="EXPORTED PROTEIN"/>
    <property type="match status" value="1"/>
</dbReference>
<feature type="signal peptide" evidence="1">
    <location>
        <begin position="1"/>
        <end position="24"/>
    </location>
</feature>
<dbReference type="AlphaFoldDB" id="A0A239IXP2"/>
<dbReference type="Proteomes" id="UP000198309">
    <property type="component" value="Unassembled WGS sequence"/>
</dbReference>
<dbReference type="SMART" id="SM00972">
    <property type="entry name" value="SCPU"/>
    <property type="match status" value="1"/>
</dbReference>